<dbReference type="InterPro" id="IPR008335">
    <property type="entry name" value="Mopterin_OxRdtase_euk"/>
</dbReference>
<evidence type="ECO:0000256" key="4">
    <source>
        <dbReference type="ARBA" id="ARBA00003838"/>
    </source>
</evidence>
<comment type="caution">
    <text evidence="18">The sequence shown here is derived from an EMBL/GenBank/DDBJ whole genome shotgun (WGS) entry which is preliminary data.</text>
</comment>
<dbReference type="InterPro" id="IPR001199">
    <property type="entry name" value="Cyt_B5-like_heme/steroid-bd"/>
</dbReference>
<dbReference type="GO" id="GO:0030151">
    <property type="term" value="F:molybdenum ion binding"/>
    <property type="evidence" value="ECO:0007669"/>
    <property type="project" value="InterPro"/>
</dbReference>
<evidence type="ECO:0000256" key="14">
    <source>
        <dbReference type="ARBA" id="ARBA00023063"/>
    </source>
</evidence>
<evidence type="ECO:0000256" key="5">
    <source>
        <dbReference type="ARBA" id="ARBA00006253"/>
    </source>
</evidence>
<evidence type="ECO:0000256" key="13">
    <source>
        <dbReference type="ARBA" id="ARBA00023004"/>
    </source>
</evidence>
<comment type="cofactor">
    <cofactor evidence="1">
        <name>Mo-molybdopterin</name>
        <dbReference type="ChEBI" id="CHEBI:71302"/>
    </cofactor>
</comment>
<evidence type="ECO:0000256" key="15">
    <source>
        <dbReference type="ARBA" id="ARBA00073662"/>
    </source>
</evidence>
<comment type="cofactor">
    <cofactor evidence="3">
        <name>FAD</name>
        <dbReference type="ChEBI" id="CHEBI:57692"/>
    </cofactor>
</comment>
<dbReference type="GO" id="GO:0042128">
    <property type="term" value="P:nitrate assimilation"/>
    <property type="evidence" value="ECO:0007669"/>
    <property type="project" value="UniProtKB-KW"/>
</dbReference>
<dbReference type="FunFam" id="3.40.50.80:FF:000025">
    <property type="entry name" value="Nitrate reductase [NADH]"/>
    <property type="match status" value="1"/>
</dbReference>
<proteinExistence type="inferred from homology"/>
<dbReference type="PRINTS" id="PR00407">
    <property type="entry name" value="EUMOPTERIN"/>
</dbReference>
<protein>
    <recommendedName>
        <fullName evidence="15">Nitrate reductase [NADH]</fullName>
    </recommendedName>
</protein>
<keyword evidence="10" id="KW-0479">Metal-binding</keyword>
<dbReference type="SUPFAM" id="SSF63380">
    <property type="entry name" value="Riboflavin synthase domain-like"/>
    <property type="match status" value="1"/>
</dbReference>
<dbReference type="PROSITE" id="PS51384">
    <property type="entry name" value="FAD_FR"/>
    <property type="match status" value="1"/>
</dbReference>
<sequence>MPAALEAYENVAVPSLAHELLGAPYEEPLYPDHPDWPQHVPAAAVDVKDGGTGDAWQHLMASGFITPPSIHYVRNHGAAPKIKWSEHRIHLKGLVERPCSLSMDELLQLPQVTMPITLVCAGNRRKEENMIKKSIGFNWGPCAVSTSYWTGVRLRDLLLHVGVKSSAEGARHVSFCGPKGELPKGEDGSYGTSVTLSKAMDLDSDIIIAYKQNGRWLTPDHGFPVRIIIPGFIGGRMVKWLCEISVDSQESQNYYHFLDNRVLPSHVDQELATKEGWWYKPDFIINDLNINSAVAQPWHDEVLMLGGPNAAAPSYTVKGYAYAGGGRKIIRVEISLDLGVTWRLAEIRRFEEPTPAGKHWCWVHWDIVVPLFDFFTSRELLLRAWDETQNTQPAAITWNVMGMMNNCHFRILIHPHTDSHGNIGVRFQHPAPVEVGELGHVGWREEDNMRKQALEAAGITAATGPLPPPAQMKVELPAEVKKVEVQVESSKAAKTFTLEDVAQHNSEESAWFVYEDKVYDATSFLEDHPGGADSIVIVAGMDATEDFNAIHSKKAKAMLADYYLGDLVASHISTKSNSSSDTDLTTTIITAAAPDAKVAAVTAAVESHALADLDESVASIVALTQPAPITLNPRAKVPLKLVERVETSYNTRLLRFALPSPEHRLGLPCGRHLFVYGHTQGETVVRAYTPISSDDDLGRLDLLIKVYGANQHPAYPLGGKMSQHLDSLKIGDEIQVKGPIGHFVYEGRGAYLQHGKHRGTAKHFSMLAGGTGITPMYQVIKAVLKDMEDTTQMSLLYANLGESDILLRTELDALAAAHPDRFKVWYILSNPPAGWAYTSGHISEALMRSKLAPGGPDSLGLMCGPPGLLDNVCVPGLTAMGYPKDRQVAF</sequence>
<dbReference type="GO" id="GO:0008482">
    <property type="term" value="F:sulfite oxidase activity"/>
    <property type="evidence" value="ECO:0007669"/>
    <property type="project" value="TreeGrafter"/>
</dbReference>
<dbReference type="InterPro" id="IPR001709">
    <property type="entry name" value="Flavoprot_Pyr_Nucl_cyt_Rdtase"/>
</dbReference>
<dbReference type="FunFam" id="2.40.30.10:FF:000021">
    <property type="entry name" value="NADH-cytochrome b5 reductase"/>
    <property type="match status" value="1"/>
</dbReference>
<dbReference type="PRINTS" id="PR00363">
    <property type="entry name" value="CYTOCHROMEB5"/>
</dbReference>
<dbReference type="PROSITE" id="PS00559">
    <property type="entry name" value="MOLYBDOPTERIN_EUK"/>
    <property type="match status" value="1"/>
</dbReference>
<dbReference type="InterPro" id="IPR036400">
    <property type="entry name" value="Cyt_B5-like_heme/steroid_sf"/>
</dbReference>
<dbReference type="InterPro" id="IPR014756">
    <property type="entry name" value="Ig_E-set"/>
</dbReference>
<evidence type="ECO:0000259" key="17">
    <source>
        <dbReference type="PROSITE" id="PS51384"/>
    </source>
</evidence>
<comment type="cofactor">
    <cofactor evidence="2">
        <name>heme</name>
        <dbReference type="ChEBI" id="CHEBI:30413"/>
    </cofactor>
</comment>
<evidence type="ECO:0000256" key="1">
    <source>
        <dbReference type="ARBA" id="ARBA00001924"/>
    </source>
</evidence>
<keyword evidence="7" id="KW-0500">Molybdenum</keyword>
<dbReference type="Pfam" id="PF03404">
    <property type="entry name" value="Mo-co_dimer"/>
    <property type="match status" value="1"/>
</dbReference>
<feature type="domain" description="FAD-binding FR-type" evidence="17">
    <location>
        <begin position="634"/>
        <end position="746"/>
    </location>
</feature>
<keyword evidence="12" id="KW-0560">Oxidoreductase</keyword>
<dbReference type="AlphaFoldDB" id="A0A699ZBF8"/>
<dbReference type="PROSITE" id="PS00191">
    <property type="entry name" value="CYTOCHROME_B5_1"/>
    <property type="match status" value="1"/>
</dbReference>
<dbReference type="Gene3D" id="3.10.120.10">
    <property type="entry name" value="Cytochrome b5-like heme/steroid binding domain"/>
    <property type="match status" value="1"/>
</dbReference>
<dbReference type="Gene3D" id="3.90.420.10">
    <property type="entry name" value="Oxidoreductase, molybdopterin-binding domain"/>
    <property type="match status" value="1"/>
</dbReference>
<dbReference type="PANTHER" id="PTHR19372">
    <property type="entry name" value="SULFITE REDUCTASE"/>
    <property type="match status" value="1"/>
</dbReference>
<dbReference type="InterPro" id="IPR036374">
    <property type="entry name" value="OxRdtase_Mopterin-bd_sf"/>
</dbReference>
<dbReference type="Proteomes" id="UP000485058">
    <property type="component" value="Unassembled WGS sequence"/>
</dbReference>
<dbReference type="Pfam" id="PF00174">
    <property type="entry name" value="Oxidored_molyb"/>
    <property type="match status" value="1"/>
</dbReference>
<comment type="similarity">
    <text evidence="5">Belongs to the nitrate reductase family.</text>
</comment>
<dbReference type="SUPFAM" id="SSF56524">
    <property type="entry name" value="Oxidoreductase molybdopterin-binding domain"/>
    <property type="match status" value="1"/>
</dbReference>
<dbReference type="GO" id="GO:0008940">
    <property type="term" value="F:nitrate reductase activity"/>
    <property type="evidence" value="ECO:0007669"/>
    <property type="project" value="UniProtKB-ARBA"/>
</dbReference>
<evidence type="ECO:0000256" key="11">
    <source>
        <dbReference type="ARBA" id="ARBA00022827"/>
    </source>
</evidence>
<organism evidence="18 19">
    <name type="scientific">Haematococcus lacustris</name>
    <name type="common">Green alga</name>
    <name type="synonym">Haematococcus pluvialis</name>
    <dbReference type="NCBI Taxonomy" id="44745"/>
    <lineage>
        <taxon>Eukaryota</taxon>
        <taxon>Viridiplantae</taxon>
        <taxon>Chlorophyta</taxon>
        <taxon>core chlorophytes</taxon>
        <taxon>Chlorophyceae</taxon>
        <taxon>CS clade</taxon>
        <taxon>Chlamydomonadales</taxon>
        <taxon>Haematococcaceae</taxon>
        <taxon>Haematococcus</taxon>
    </lineage>
</organism>
<evidence type="ECO:0000256" key="7">
    <source>
        <dbReference type="ARBA" id="ARBA00022505"/>
    </source>
</evidence>
<dbReference type="EMBL" id="BLLF01000542">
    <property type="protein sequence ID" value="GFH12812.1"/>
    <property type="molecule type" value="Genomic_DNA"/>
</dbReference>
<dbReference type="Pfam" id="PF00173">
    <property type="entry name" value="Cyt-b5"/>
    <property type="match status" value="1"/>
</dbReference>
<dbReference type="InterPro" id="IPR008333">
    <property type="entry name" value="Cbr1-like_FAD-bd_dom"/>
</dbReference>
<dbReference type="InterPro" id="IPR017927">
    <property type="entry name" value="FAD-bd_FR_type"/>
</dbReference>
<dbReference type="InterPro" id="IPR017938">
    <property type="entry name" value="Riboflavin_synthase-like_b-brl"/>
</dbReference>
<evidence type="ECO:0000256" key="12">
    <source>
        <dbReference type="ARBA" id="ARBA00023002"/>
    </source>
</evidence>
<dbReference type="SUPFAM" id="SSF81296">
    <property type="entry name" value="E set domains"/>
    <property type="match status" value="1"/>
</dbReference>
<keyword evidence="9" id="KW-0285">Flavoprotein</keyword>
<dbReference type="SMART" id="SM01117">
    <property type="entry name" value="Cyt-b5"/>
    <property type="match status" value="1"/>
</dbReference>
<keyword evidence="11" id="KW-0274">FAD</keyword>
<keyword evidence="8" id="KW-0349">Heme</keyword>
<feature type="domain" description="Cytochrome b5 heme-binding" evidence="16">
    <location>
        <begin position="493"/>
        <end position="568"/>
    </location>
</feature>
<gene>
    <name evidence="18" type="ORF">HaLaN_08567</name>
</gene>
<dbReference type="InterPro" id="IPR039261">
    <property type="entry name" value="FNR_nucleotide-bd"/>
</dbReference>
<evidence type="ECO:0000256" key="10">
    <source>
        <dbReference type="ARBA" id="ARBA00022723"/>
    </source>
</evidence>
<dbReference type="FunFam" id="3.10.120.10:FF:000007">
    <property type="entry name" value="Sulfite oxidase, mitochondrial"/>
    <property type="match status" value="1"/>
</dbReference>
<dbReference type="InterPro" id="IPR001433">
    <property type="entry name" value="OxRdtase_FAD/NAD-bd"/>
</dbReference>
<evidence type="ECO:0000256" key="6">
    <source>
        <dbReference type="ARBA" id="ARBA00011738"/>
    </source>
</evidence>
<evidence type="ECO:0000256" key="2">
    <source>
        <dbReference type="ARBA" id="ARBA00001971"/>
    </source>
</evidence>
<dbReference type="InterPro" id="IPR000572">
    <property type="entry name" value="OxRdtase_Mopterin-bd_dom"/>
</dbReference>
<dbReference type="FunFam" id="3.90.420.10:FF:000003">
    <property type="entry name" value="Nitrate reductase"/>
    <property type="match status" value="1"/>
</dbReference>
<keyword evidence="19" id="KW-1185">Reference proteome</keyword>
<evidence type="ECO:0000256" key="9">
    <source>
        <dbReference type="ARBA" id="ARBA00022630"/>
    </source>
</evidence>
<dbReference type="SUPFAM" id="SSF52343">
    <property type="entry name" value="Ferredoxin reductase-like, C-terminal NADP-linked domain"/>
    <property type="match status" value="1"/>
</dbReference>
<dbReference type="PANTHER" id="PTHR19372:SF7">
    <property type="entry name" value="SULFITE OXIDASE, MITOCHONDRIAL"/>
    <property type="match status" value="1"/>
</dbReference>
<reference evidence="18 19" key="1">
    <citation type="submission" date="2020-02" db="EMBL/GenBank/DDBJ databases">
        <title>Draft genome sequence of Haematococcus lacustris strain NIES-144.</title>
        <authorList>
            <person name="Morimoto D."/>
            <person name="Nakagawa S."/>
            <person name="Yoshida T."/>
            <person name="Sawayama S."/>
        </authorList>
    </citation>
    <scope>NUCLEOTIDE SEQUENCE [LARGE SCALE GENOMIC DNA]</scope>
    <source>
        <strain evidence="18 19">NIES-144</strain>
    </source>
</reference>
<evidence type="ECO:0000313" key="18">
    <source>
        <dbReference type="EMBL" id="GFH12812.1"/>
    </source>
</evidence>
<dbReference type="InterPro" id="IPR022407">
    <property type="entry name" value="OxRdtase_Mopterin_BS"/>
</dbReference>
<dbReference type="SUPFAM" id="SSF55856">
    <property type="entry name" value="Cytochrome b5-like heme/steroid binding domain"/>
    <property type="match status" value="1"/>
</dbReference>
<dbReference type="GO" id="GO:0020037">
    <property type="term" value="F:heme binding"/>
    <property type="evidence" value="ECO:0007669"/>
    <property type="project" value="InterPro"/>
</dbReference>
<dbReference type="InterPro" id="IPR018506">
    <property type="entry name" value="Cyt_B5_heme-BS"/>
</dbReference>
<dbReference type="PRINTS" id="PR00371">
    <property type="entry name" value="FPNCR"/>
</dbReference>
<dbReference type="InterPro" id="IPR005066">
    <property type="entry name" value="MoCF_OxRdtse_dimer"/>
</dbReference>
<dbReference type="GO" id="GO:0006790">
    <property type="term" value="P:sulfur compound metabolic process"/>
    <property type="evidence" value="ECO:0007669"/>
    <property type="project" value="TreeGrafter"/>
</dbReference>
<dbReference type="Pfam" id="PF00970">
    <property type="entry name" value="FAD_binding_6"/>
    <property type="match status" value="1"/>
</dbReference>
<dbReference type="CDD" id="cd06183">
    <property type="entry name" value="cyt_b5_reduct_like"/>
    <property type="match status" value="1"/>
</dbReference>
<dbReference type="PROSITE" id="PS50255">
    <property type="entry name" value="CYTOCHROME_B5_2"/>
    <property type="match status" value="1"/>
</dbReference>
<evidence type="ECO:0000313" key="19">
    <source>
        <dbReference type="Proteomes" id="UP000485058"/>
    </source>
</evidence>
<evidence type="ECO:0000256" key="8">
    <source>
        <dbReference type="ARBA" id="ARBA00022617"/>
    </source>
</evidence>
<comment type="function">
    <text evidence="4">Nitrate reductase is a key enzyme involved in the first step of nitrate assimilation in plants, fungi and bacteria.</text>
</comment>
<accession>A0A699ZBF8</accession>
<dbReference type="Gene3D" id="2.60.40.650">
    <property type="match status" value="1"/>
</dbReference>
<dbReference type="Gene3D" id="2.40.30.10">
    <property type="entry name" value="Translation factors"/>
    <property type="match status" value="1"/>
</dbReference>
<dbReference type="Gene3D" id="3.40.50.80">
    <property type="entry name" value="Nucleotide-binding domain of ferredoxin-NADP reductase (FNR) module"/>
    <property type="match status" value="1"/>
</dbReference>
<comment type="subunit">
    <text evidence="6">Homodimer.</text>
</comment>
<name>A0A699ZBF8_HAELA</name>
<dbReference type="Pfam" id="PF00175">
    <property type="entry name" value="NAD_binding_1"/>
    <property type="match status" value="1"/>
</dbReference>
<evidence type="ECO:0000259" key="16">
    <source>
        <dbReference type="PROSITE" id="PS50255"/>
    </source>
</evidence>
<dbReference type="PRINTS" id="PR00406">
    <property type="entry name" value="CYTB5RDTASE"/>
</dbReference>
<keyword evidence="13" id="KW-0408">Iron</keyword>
<dbReference type="GO" id="GO:0043546">
    <property type="term" value="F:molybdopterin cofactor binding"/>
    <property type="evidence" value="ECO:0007669"/>
    <property type="project" value="InterPro"/>
</dbReference>
<keyword evidence="14" id="KW-0534">Nitrate assimilation</keyword>
<evidence type="ECO:0000256" key="3">
    <source>
        <dbReference type="ARBA" id="ARBA00001974"/>
    </source>
</evidence>